<evidence type="ECO:0000313" key="2">
    <source>
        <dbReference type="Proteomes" id="UP001500945"/>
    </source>
</evidence>
<dbReference type="RefSeq" id="WP_345202854.1">
    <property type="nucleotide sequence ID" value="NZ_BAABGM010000004.1"/>
</dbReference>
<comment type="caution">
    <text evidence="1">The sequence shown here is derived from an EMBL/GenBank/DDBJ whole genome shotgun (WGS) entry which is preliminary data.</text>
</comment>
<proteinExistence type="predicted"/>
<protein>
    <submittedName>
        <fullName evidence="1">Uncharacterized protein</fullName>
    </submittedName>
</protein>
<accession>A0ABP8K4I8</accession>
<reference evidence="2" key="1">
    <citation type="journal article" date="2019" name="Int. J. Syst. Evol. Microbiol.">
        <title>The Global Catalogue of Microorganisms (GCM) 10K type strain sequencing project: providing services to taxonomists for standard genome sequencing and annotation.</title>
        <authorList>
            <consortium name="The Broad Institute Genomics Platform"/>
            <consortium name="The Broad Institute Genome Sequencing Center for Infectious Disease"/>
            <person name="Wu L."/>
            <person name="Ma J."/>
        </authorList>
    </citation>
    <scope>NUCLEOTIDE SEQUENCE [LARGE SCALE GENOMIC DNA]</scope>
    <source>
        <strain evidence="2">JCM 17809</strain>
    </source>
</reference>
<dbReference type="Proteomes" id="UP001500945">
    <property type="component" value="Unassembled WGS sequence"/>
</dbReference>
<name>A0ABP8K4I8_9MICO</name>
<evidence type="ECO:0000313" key="1">
    <source>
        <dbReference type="EMBL" id="GAA4400508.1"/>
    </source>
</evidence>
<sequence length="100" mass="10511">MGLHCAATLLLVGDDVSVDADGAGLAAAYGPWVEGVDVVGELQHLADLHRGERVLVTLTARDLAGVLTHLGRADDERDGTDRVRVEVGDDGWAVVPWDLG</sequence>
<dbReference type="EMBL" id="BAABGM010000004">
    <property type="protein sequence ID" value="GAA4400508.1"/>
    <property type="molecule type" value="Genomic_DNA"/>
</dbReference>
<gene>
    <name evidence="1" type="ORF">GCM10023168_09340</name>
</gene>
<keyword evidence="2" id="KW-1185">Reference proteome</keyword>
<organism evidence="1 2">
    <name type="scientific">Fodinibacter luteus</name>
    <dbReference type="NCBI Taxonomy" id="552064"/>
    <lineage>
        <taxon>Bacteria</taxon>
        <taxon>Bacillati</taxon>
        <taxon>Actinomycetota</taxon>
        <taxon>Actinomycetes</taxon>
        <taxon>Micrococcales</taxon>
        <taxon>Intrasporangiaceae</taxon>
        <taxon>Fodinibacter (ex Wang et al. 2009)</taxon>
    </lineage>
</organism>